<keyword evidence="12" id="KW-1185">Reference proteome</keyword>
<comment type="similarity">
    <text evidence="10">Belongs to the PlsY family.</text>
</comment>
<comment type="catalytic activity">
    <reaction evidence="10">
        <text>an acyl phosphate + sn-glycerol 3-phosphate = a 1-acyl-sn-glycero-3-phosphate + phosphate</text>
        <dbReference type="Rhea" id="RHEA:34075"/>
        <dbReference type="ChEBI" id="CHEBI:43474"/>
        <dbReference type="ChEBI" id="CHEBI:57597"/>
        <dbReference type="ChEBI" id="CHEBI:57970"/>
        <dbReference type="ChEBI" id="CHEBI:59918"/>
        <dbReference type="EC" id="2.3.1.275"/>
    </reaction>
</comment>
<keyword evidence="4 10" id="KW-0812">Transmembrane</keyword>
<evidence type="ECO:0000256" key="9">
    <source>
        <dbReference type="ARBA" id="ARBA00023264"/>
    </source>
</evidence>
<keyword evidence="2 10" id="KW-0444">Lipid biosynthesis</keyword>
<keyword evidence="11" id="KW-0012">Acyltransferase</keyword>
<dbReference type="HAMAP" id="MF_01043">
    <property type="entry name" value="PlsY"/>
    <property type="match status" value="1"/>
</dbReference>
<dbReference type="SMART" id="SM01207">
    <property type="entry name" value="G3P_acyltransf"/>
    <property type="match status" value="1"/>
</dbReference>
<keyword evidence="8 10" id="KW-0594">Phospholipid biosynthesis</keyword>
<protein>
    <recommendedName>
        <fullName evidence="10">Glycerol-3-phosphate acyltransferase</fullName>
    </recommendedName>
    <alternativeName>
        <fullName evidence="10">Acyl-PO4 G3P acyltransferase</fullName>
    </alternativeName>
    <alternativeName>
        <fullName evidence="10">Acyl-phosphate--glycerol-3-phosphate acyltransferase</fullName>
    </alternativeName>
    <alternativeName>
        <fullName evidence="10">G3P acyltransferase</fullName>
        <shortName evidence="10">GPAT</shortName>
        <ecNumber evidence="10">2.3.1.275</ecNumber>
    </alternativeName>
    <alternativeName>
        <fullName evidence="10">Lysophosphatidic acid synthase</fullName>
        <shortName evidence="10">LPA synthase</shortName>
    </alternativeName>
</protein>
<comment type="subunit">
    <text evidence="10">Probably interacts with PlsX.</text>
</comment>
<comment type="subcellular location">
    <subcellularLocation>
        <location evidence="10">Cell membrane</location>
        <topology evidence="10">Multi-pass membrane protein</topology>
    </subcellularLocation>
</comment>
<reference evidence="11 12" key="1">
    <citation type="submission" date="2019-09" db="EMBL/GenBank/DDBJ databases">
        <title>Genomes of Cryomorphaceae.</title>
        <authorList>
            <person name="Bowman J.P."/>
        </authorList>
    </citation>
    <scope>NUCLEOTIDE SEQUENCE [LARGE SCALE GENOMIC DNA]</scope>
    <source>
        <strain evidence="11 12">KCTC 52047</strain>
    </source>
</reference>
<gene>
    <name evidence="10 11" type="primary">plsY</name>
    <name evidence="11" type="ORF">F3059_07045</name>
</gene>
<dbReference type="GO" id="GO:0043772">
    <property type="term" value="F:acyl-phosphate glycerol-3-phosphate acyltransferase activity"/>
    <property type="evidence" value="ECO:0007669"/>
    <property type="project" value="UniProtKB-UniRule"/>
</dbReference>
<evidence type="ECO:0000256" key="2">
    <source>
        <dbReference type="ARBA" id="ARBA00022516"/>
    </source>
</evidence>
<dbReference type="PANTHER" id="PTHR30309">
    <property type="entry name" value="INNER MEMBRANE PROTEIN YGIH"/>
    <property type="match status" value="1"/>
</dbReference>
<dbReference type="InterPro" id="IPR003811">
    <property type="entry name" value="G3P_acylTferase_PlsY"/>
</dbReference>
<name>A0A6N6M876_9FLAO</name>
<keyword evidence="5 10" id="KW-1133">Transmembrane helix</keyword>
<dbReference type="Pfam" id="PF02660">
    <property type="entry name" value="G3P_acyltransf"/>
    <property type="match status" value="1"/>
</dbReference>
<proteinExistence type="inferred from homology"/>
<dbReference type="OrthoDB" id="9777124at2"/>
<keyword evidence="9 10" id="KW-1208">Phospholipid metabolism</keyword>
<organism evidence="11 12">
    <name type="scientific">Salibacter halophilus</name>
    <dbReference type="NCBI Taxonomy" id="1803916"/>
    <lineage>
        <taxon>Bacteria</taxon>
        <taxon>Pseudomonadati</taxon>
        <taxon>Bacteroidota</taxon>
        <taxon>Flavobacteriia</taxon>
        <taxon>Flavobacteriales</taxon>
        <taxon>Salibacteraceae</taxon>
        <taxon>Salibacter</taxon>
    </lineage>
</organism>
<feature type="transmembrane region" description="Helical" evidence="10">
    <location>
        <begin position="119"/>
        <end position="143"/>
    </location>
</feature>
<dbReference type="UniPathway" id="UPA00085"/>
<comment type="function">
    <text evidence="10">Catalyzes the transfer of an acyl group from acyl-phosphate (acyl-PO(4)) to glycerol-3-phosphate (G3P) to form lysophosphatidic acid (LPA). This enzyme utilizes acyl-phosphate as fatty acyl donor, but not acyl-CoA or acyl-ACP.</text>
</comment>
<evidence type="ECO:0000256" key="4">
    <source>
        <dbReference type="ARBA" id="ARBA00022692"/>
    </source>
</evidence>
<evidence type="ECO:0000256" key="7">
    <source>
        <dbReference type="ARBA" id="ARBA00023136"/>
    </source>
</evidence>
<feature type="transmembrane region" description="Helical" evidence="10">
    <location>
        <begin position="173"/>
        <end position="189"/>
    </location>
</feature>
<dbReference type="EC" id="2.3.1.275" evidence="10"/>
<dbReference type="GO" id="GO:0005886">
    <property type="term" value="C:plasma membrane"/>
    <property type="evidence" value="ECO:0007669"/>
    <property type="project" value="UniProtKB-SubCell"/>
</dbReference>
<dbReference type="Proteomes" id="UP000435357">
    <property type="component" value="Unassembled WGS sequence"/>
</dbReference>
<evidence type="ECO:0000256" key="5">
    <source>
        <dbReference type="ARBA" id="ARBA00022989"/>
    </source>
</evidence>
<evidence type="ECO:0000256" key="1">
    <source>
        <dbReference type="ARBA" id="ARBA00022475"/>
    </source>
</evidence>
<evidence type="ECO:0000256" key="8">
    <source>
        <dbReference type="ARBA" id="ARBA00023209"/>
    </source>
</evidence>
<feature type="transmembrane region" description="Helical" evidence="10">
    <location>
        <begin position="150"/>
        <end position="167"/>
    </location>
</feature>
<comment type="pathway">
    <text evidence="10">Lipid metabolism; phospholipid metabolism.</text>
</comment>
<dbReference type="EMBL" id="WACR01000005">
    <property type="protein sequence ID" value="KAB1064447.1"/>
    <property type="molecule type" value="Genomic_DNA"/>
</dbReference>
<dbReference type="GO" id="GO:0008654">
    <property type="term" value="P:phospholipid biosynthetic process"/>
    <property type="evidence" value="ECO:0007669"/>
    <property type="project" value="UniProtKB-UniRule"/>
</dbReference>
<keyword evidence="1 10" id="KW-1003">Cell membrane</keyword>
<sequence length="211" mass="22794">MMPLYTIATFILLAYLIGSIPTSVWLGKLFYSIDVRQYGSGNAGATNTIRVLGAKVGVPVLIVDVLKGFFAVRLAYLAPYEMAGSSFVAFELALGTVALIGHVFPVFAQFKGGKGVATLLGFMLAVQPQASLVCLGIFILVIFISKIVSVSSMTAAVSFPFIIIFALENSTPALTVFSILVAIAVIVTHRKNIRRLLKNEESKVNFRKKEQ</sequence>
<evidence type="ECO:0000256" key="10">
    <source>
        <dbReference type="HAMAP-Rule" id="MF_01043"/>
    </source>
</evidence>
<evidence type="ECO:0000256" key="6">
    <source>
        <dbReference type="ARBA" id="ARBA00023098"/>
    </source>
</evidence>
<comment type="caution">
    <text evidence="11">The sequence shown here is derived from an EMBL/GenBank/DDBJ whole genome shotgun (WGS) entry which is preliminary data.</text>
</comment>
<keyword evidence="6 10" id="KW-0443">Lipid metabolism</keyword>
<accession>A0A6N6M876</accession>
<dbReference type="AlphaFoldDB" id="A0A6N6M876"/>
<keyword evidence="7 10" id="KW-0472">Membrane</keyword>
<evidence type="ECO:0000313" key="12">
    <source>
        <dbReference type="Proteomes" id="UP000435357"/>
    </source>
</evidence>
<keyword evidence="3 10" id="KW-0808">Transferase</keyword>
<dbReference type="NCBIfam" id="TIGR00023">
    <property type="entry name" value="glycerol-3-phosphate 1-O-acyltransferase PlsY"/>
    <property type="match status" value="1"/>
</dbReference>
<dbReference type="PANTHER" id="PTHR30309:SF0">
    <property type="entry name" value="GLYCEROL-3-PHOSPHATE ACYLTRANSFERASE-RELATED"/>
    <property type="match status" value="1"/>
</dbReference>
<evidence type="ECO:0000256" key="3">
    <source>
        <dbReference type="ARBA" id="ARBA00022679"/>
    </source>
</evidence>
<evidence type="ECO:0000313" key="11">
    <source>
        <dbReference type="EMBL" id="KAB1064447.1"/>
    </source>
</evidence>
<feature type="transmembrane region" description="Helical" evidence="10">
    <location>
        <begin position="88"/>
        <end position="107"/>
    </location>
</feature>